<keyword evidence="4" id="KW-0067">ATP-binding</keyword>
<dbReference type="AlphaFoldDB" id="A0A382S770"/>
<sequence>MQLSGENSRLEYNIIIHKKNEVYLQIDCERSIAKELNEYFSFDVPDAKFMPSFKNRLWDGKIRLFDIRNNQIYVGLSDYIHKFATSKRYTISGGNKTQLEVDNNTVISFIDGLKSTVKIRDYQLDAVQHSIRNSRCILVSPTASGKSYIIYTLIRYYQQILNNSHILLLVPRSSLVEQMYTDFQDYGWDSEKFCHRIYAGKEKTSPKLVHISTWQSIHQQPKKYFDKFQVIFGDEVHTFTAKSLKTIMHKTTGCQYKFGLTGTLSDSESHHLVLEGLFGSAKQITTTKKLIDKKQIADLKIVAIVLT</sequence>
<dbReference type="InterPro" id="IPR006935">
    <property type="entry name" value="Helicase/UvrB_N"/>
</dbReference>
<dbReference type="SUPFAM" id="SSF52540">
    <property type="entry name" value="P-loop containing nucleoside triphosphate hydrolases"/>
    <property type="match status" value="1"/>
</dbReference>
<dbReference type="GO" id="GO:0006367">
    <property type="term" value="P:transcription initiation at RNA polymerase II promoter"/>
    <property type="evidence" value="ECO:0007669"/>
    <property type="project" value="TreeGrafter"/>
</dbReference>
<dbReference type="GO" id="GO:0000112">
    <property type="term" value="C:nucleotide-excision repair factor 3 complex"/>
    <property type="evidence" value="ECO:0007669"/>
    <property type="project" value="TreeGrafter"/>
</dbReference>
<dbReference type="Gene3D" id="3.30.780.20">
    <property type="match status" value="1"/>
</dbReference>
<dbReference type="InterPro" id="IPR027417">
    <property type="entry name" value="P-loop_NTPase"/>
</dbReference>
<feature type="non-terminal residue" evidence="6">
    <location>
        <position position="307"/>
    </location>
</feature>
<dbReference type="Gene3D" id="3.40.50.300">
    <property type="entry name" value="P-loop containing nucleotide triphosphate hydrolases"/>
    <property type="match status" value="1"/>
</dbReference>
<evidence type="ECO:0000313" key="6">
    <source>
        <dbReference type="EMBL" id="SVD05733.1"/>
    </source>
</evidence>
<dbReference type="PROSITE" id="PS51192">
    <property type="entry name" value="HELICASE_ATP_BIND_1"/>
    <property type="match status" value="1"/>
</dbReference>
<evidence type="ECO:0000259" key="5">
    <source>
        <dbReference type="PROSITE" id="PS51192"/>
    </source>
</evidence>
<evidence type="ECO:0000256" key="2">
    <source>
        <dbReference type="ARBA" id="ARBA00022801"/>
    </source>
</evidence>
<dbReference type="PANTHER" id="PTHR11274">
    <property type="entry name" value="RAD25/XP-B DNA REPAIR HELICASE"/>
    <property type="match status" value="1"/>
</dbReference>
<gene>
    <name evidence="6" type="ORF">METZ01_LOCUS358587</name>
</gene>
<name>A0A382S770_9ZZZZ</name>
<dbReference type="GO" id="GO:0005675">
    <property type="term" value="C:transcription factor TFIIH holo complex"/>
    <property type="evidence" value="ECO:0007669"/>
    <property type="project" value="TreeGrafter"/>
</dbReference>
<evidence type="ECO:0000256" key="4">
    <source>
        <dbReference type="ARBA" id="ARBA00022840"/>
    </source>
</evidence>
<dbReference type="GO" id="GO:0003677">
    <property type="term" value="F:DNA binding"/>
    <property type="evidence" value="ECO:0007669"/>
    <property type="project" value="InterPro"/>
</dbReference>
<dbReference type="Pfam" id="PF04851">
    <property type="entry name" value="ResIII"/>
    <property type="match status" value="1"/>
</dbReference>
<dbReference type="GO" id="GO:0016787">
    <property type="term" value="F:hydrolase activity"/>
    <property type="evidence" value="ECO:0007669"/>
    <property type="project" value="UniProtKB-KW"/>
</dbReference>
<dbReference type="InterPro" id="IPR014001">
    <property type="entry name" value="Helicase_ATP-bd"/>
</dbReference>
<dbReference type="Pfam" id="PF21241">
    <property type="entry name" value="UvsW_N"/>
    <property type="match status" value="1"/>
</dbReference>
<keyword evidence="2" id="KW-0378">Hydrolase</keyword>
<keyword evidence="1" id="KW-0547">Nucleotide-binding</keyword>
<feature type="domain" description="Helicase ATP-binding" evidence="5">
    <location>
        <begin position="127"/>
        <end position="282"/>
    </location>
</feature>
<dbReference type="GO" id="GO:0005524">
    <property type="term" value="F:ATP binding"/>
    <property type="evidence" value="ECO:0007669"/>
    <property type="project" value="UniProtKB-KW"/>
</dbReference>
<proteinExistence type="predicted"/>
<dbReference type="InterPro" id="IPR049430">
    <property type="entry name" value="UvsW_N_sf"/>
</dbReference>
<dbReference type="InterPro" id="IPR049409">
    <property type="entry name" value="UvsW_N"/>
</dbReference>
<organism evidence="6">
    <name type="scientific">marine metagenome</name>
    <dbReference type="NCBI Taxonomy" id="408172"/>
    <lineage>
        <taxon>unclassified sequences</taxon>
        <taxon>metagenomes</taxon>
        <taxon>ecological metagenomes</taxon>
    </lineage>
</organism>
<dbReference type="SMART" id="SM00487">
    <property type="entry name" value="DEXDc"/>
    <property type="match status" value="1"/>
</dbReference>
<evidence type="ECO:0000256" key="1">
    <source>
        <dbReference type="ARBA" id="ARBA00022741"/>
    </source>
</evidence>
<accession>A0A382S770</accession>
<dbReference type="GO" id="GO:0097550">
    <property type="term" value="C:transcription preinitiation complex"/>
    <property type="evidence" value="ECO:0007669"/>
    <property type="project" value="TreeGrafter"/>
</dbReference>
<evidence type="ECO:0000256" key="3">
    <source>
        <dbReference type="ARBA" id="ARBA00022806"/>
    </source>
</evidence>
<dbReference type="InterPro" id="IPR050615">
    <property type="entry name" value="ATP-dep_DNA_Helicase"/>
</dbReference>
<keyword evidence="3" id="KW-0347">Helicase</keyword>
<dbReference type="EMBL" id="UINC01126936">
    <property type="protein sequence ID" value="SVD05733.1"/>
    <property type="molecule type" value="Genomic_DNA"/>
</dbReference>
<reference evidence="6" key="1">
    <citation type="submission" date="2018-05" db="EMBL/GenBank/DDBJ databases">
        <authorList>
            <person name="Lanie J.A."/>
            <person name="Ng W.-L."/>
            <person name="Kazmierczak K.M."/>
            <person name="Andrzejewski T.M."/>
            <person name="Davidsen T.M."/>
            <person name="Wayne K.J."/>
            <person name="Tettelin H."/>
            <person name="Glass J.I."/>
            <person name="Rusch D."/>
            <person name="Podicherti R."/>
            <person name="Tsui H.-C.T."/>
            <person name="Winkler M.E."/>
        </authorList>
    </citation>
    <scope>NUCLEOTIDE SEQUENCE</scope>
</reference>
<dbReference type="GO" id="GO:0043138">
    <property type="term" value="F:3'-5' DNA helicase activity"/>
    <property type="evidence" value="ECO:0007669"/>
    <property type="project" value="TreeGrafter"/>
</dbReference>
<protein>
    <recommendedName>
        <fullName evidence="5">Helicase ATP-binding domain-containing protein</fullName>
    </recommendedName>
</protein>
<dbReference type="PANTHER" id="PTHR11274:SF0">
    <property type="entry name" value="GENERAL TRANSCRIPTION AND DNA REPAIR FACTOR IIH HELICASE SUBUNIT XPB"/>
    <property type="match status" value="1"/>
</dbReference>